<dbReference type="EMBL" id="GBRH01186807">
    <property type="protein sequence ID" value="JAE11089.1"/>
    <property type="molecule type" value="Transcribed_RNA"/>
</dbReference>
<proteinExistence type="predicted"/>
<organism evidence="1">
    <name type="scientific">Arundo donax</name>
    <name type="common">Giant reed</name>
    <name type="synonym">Donax arundinaceus</name>
    <dbReference type="NCBI Taxonomy" id="35708"/>
    <lineage>
        <taxon>Eukaryota</taxon>
        <taxon>Viridiplantae</taxon>
        <taxon>Streptophyta</taxon>
        <taxon>Embryophyta</taxon>
        <taxon>Tracheophyta</taxon>
        <taxon>Spermatophyta</taxon>
        <taxon>Magnoliopsida</taxon>
        <taxon>Liliopsida</taxon>
        <taxon>Poales</taxon>
        <taxon>Poaceae</taxon>
        <taxon>PACMAD clade</taxon>
        <taxon>Arundinoideae</taxon>
        <taxon>Arundineae</taxon>
        <taxon>Arundo</taxon>
    </lineage>
</organism>
<sequence length="35" mass="4150">MTINVFLKETLRPCSLTWTFNNAHRNGTTERIRPM</sequence>
<reference evidence="1" key="1">
    <citation type="submission" date="2014-09" db="EMBL/GenBank/DDBJ databases">
        <authorList>
            <person name="Magalhaes I.L.F."/>
            <person name="Oliveira U."/>
            <person name="Santos F.R."/>
            <person name="Vidigal T.H.D.A."/>
            <person name="Brescovit A.D."/>
            <person name="Santos A.J."/>
        </authorList>
    </citation>
    <scope>NUCLEOTIDE SEQUENCE</scope>
    <source>
        <tissue evidence="1">Shoot tissue taken approximately 20 cm above the soil surface</tissue>
    </source>
</reference>
<evidence type="ECO:0000313" key="1">
    <source>
        <dbReference type="EMBL" id="JAE11089.1"/>
    </source>
</evidence>
<accession>A0A0A9FIR3</accession>
<protein>
    <submittedName>
        <fullName evidence="1">Uncharacterized protein</fullName>
    </submittedName>
</protein>
<name>A0A0A9FIR3_ARUDO</name>
<reference evidence="1" key="2">
    <citation type="journal article" date="2015" name="Data Brief">
        <title>Shoot transcriptome of the giant reed, Arundo donax.</title>
        <authorList>
            <person name="Barrero R.A."/>
            <person name="Guerrero F.D."/>
            <person name="Moolhuijzen P."/>
            <person name="Goolsby J.A."/>
            <person name="Tidwell J."/>
            <person name="Bellgard S.E."/>
            <person name="Bellgard M.I."/>
        </authorList>
    </citation>
    <scope>NUCLEOTIDE SEQUENCE</scope>
    <source>
        <tissue evidence="1">Shoot tissue taken approximately 20 cm above the soil surface</tissue>
    </source>
</reference>
<dbReference type="AlphaFoldDB" id="A0A0A9FIR3"/>